<dbReference type="FunFam" id="2.60.40.10:FF:000127">
    <property type="entry name" value="titin isoform X1"/>
    <property type="match status" value="3"/>
</dbReference>
<dbReference type="FunFam" id="2.60.40.10:FF:000160">
    <property type="entry name" value="Titin a"/>
    <property type="match status" value="1"/>
</dbReference>
<dbReference type="FunFam" id="2.60.40.10:FF:001344">
    <property type="entry name" value="titin isoform X1"/>
    <property type="match status" value="1"/>
</dbReference>
<dbReference type="InterPro" id="IPR003599">
    <property type="entry name" value="Ig_sub"/>
</dbReference>
<dbReference type="PROSITE" id="PS50853">
    <property type="entry name" value="FN3"/>
    <property type="match status" value="25"/>
</dbReference>
<dbReference type="PANTHER" id="PTHR14340">
    <property type="entry name" value="MICROFIBRIL-ASSOCIATED GLYCOPROTEIN 3"/>
    <property type="match status" value="1"/>
</dbReference>
<dbReference type="FunFam" id="2.60.40.10:FF:000135">
    <property type="entry name" value="Titin a"/>
    <property type="match status" value="3"/>
</dbReference>
<comment type="subcellular location">
    <subcellularLocation>
        <location evidence="3">Cytoplasm</location>
    </subcellularLocation>
    <subcellularLocation>
        <location evidence="2">Nucleus</location>
    </subcellularLocation>
</comment>
<feature type="domain" description="Fibronectin type-III" evidence="24">
    <location>
        <begin position="5205"/>
        <end position="5305"/>
    </location>
</feature>
<dbReference type="FunFam" id="2.60.40.10:FF:000833">
    <property type="entry name" value="Titin b"/>
    <property type="match status" value="1"/>
</dbReference>
<evidence type="ECO:0000256" key="15">
    <source>
        <dbReference type="ARBA" id="ARBA00022842"/>
    </source>
</evidence>
<dbReference type="InterPro" id="IPR007110">
    <property type="entry name" value="Ig-like_dom"/>
</dbReference>
<dbReference type="EMBL" id="JAINUG010000005">
    <property type="protein sequence ID" value="KAJ8416941.1"/>
    <property type="molecule type" value="Genomic_DNA"/>
</dbReference>
<comment type="catalytic activity">
    <reaction evidence="20">
        <text>L-threonyl-[protein] + ATP = O-phospho-L-threonyl-[protein] + ADP + H(+)</text>
        <dbReference type="Rhea" id="RHEA:46608"/>
        <dbReference type="Rhea" id="RHEA-COMP:11060"/>
        <dbReference type="Rhea" id="RHEA-COMP:11605"/>
        <dbReference type="ChEBI" id="CHEBI:15378"/>
        <dbReference type="ChEBI" id="CHEBI:30013"/>
        <dbReference type="ChEBI" id="CHEBI:30616"/>
        <dbReference type="ChEBI" id="CHEBI:61977"/>
        <dbReference type="ChEBI" id="CHEBI:456216"/>
        <dbReference type="EC" id="2.7.11.1"/>
    </reaction>
</comment>
<evidence type="ECO:0000256" key="21">
    <source>
        <dbReference type="ARBA" id="ARBA00048679"/>
    </source>
</evidence>
<dbReference type="Pfam" id="PF00041">
    <property type="entry name" value="fn3"/>
    <property type="match status" value="24"/>
</dbReference>
<feature type="region of interest" description="Disordered" evidence="22">
    <location>
        <begin position="3785"/>
        <end position="3825"/>
    </location>
</feature>
<evidence type="ECO:0000256" key="6">
    <source>
        <dbReference type="ARBA" id="ARBA00022490"/>
    </source>
</evidence>
<keyword evidence="15" id="KW-0460">Magnesium</keyword>
<keyword evidence="13" id="KW-0418">Kinase</keyword>
<feature type="domain" description="Fibronectin type-III" evidence="24">
    <location>
        <begin position="2654"/>
        <end position="2748"/>
    </location>
</feature>
<feature type="domain" description="Ig-like" evidence="23">
    <location>
        <begin position="1452"/>
        <end position="1537"/>
    </location>
</feature>
<dbReference type="SMART" id="SM00409">
    <property type="entry name" value="IG"/>
    <property type="match status" value="29"/>
</dbReference>
<keyword evidence="8" id="KW-0597">Phosphoprotein</keyword>
<evidence type="ECO:0000256" key="4">
    <source>
        <dbReference type="ARBA" id="ARBA00006692"/>
    </source>
</evidence>
<evidence type="ECO:0000256" key="3">
    <source>
        <dbReference type="ARBA" id="ARBA00004496"/>
    </source>
</evidence>
<feature type="domain" description="Ig-like" evidence="23">
    <location>
        <begin position="4666"/>
        <end position="4760"/>
    </location>
</feature>
<evidence type="ECO:0000259" key="24">
    <source>
        <dbReference type="PROSITE" id="PS50853"/>
    </source>
</evidence>
<feature type="domain" description="Fibronectin type-III" evidence="24">
    <location>
        <begin position="3250"/>
        <end position="3345"/>
    </location>
</feature>
<dbReference type="PRINTS" id="PR00014">
    <property type="entry name" value="FNTYPEIII"/>
</dbReference>
<feature type="domain" description="Ig-like" evidence="23">
    <location>
        <begin position="3451"/>
        <end position="3541"/>
    </location>
</feature>
<evidence type="ECO:0000256" key="22">
    <source>
        <dbReference type="SAM" id="MobiDB-lite"/>
    </source>
</evidence>
<dbReference type="Gene3D" id="2.60.40.10">
    <property type="entry name" value="Immunoglobulins"/>
    <property type="match status" value="56"/>
</dbReference>
<evidence type="ECO:0000256" key="18">
    <source>
        <dbReference type="ARBA" id="ARBA00023242"/>
    </source>
</evidence>
<feature type="compositionally biased region" description="Basic and acidic residues" evidence="22">
    <location>
        <begin position="229"/>
        <end position="241"/>
    </location>
</feature>
<feature type="domain" description="Fibronectin type-III" evidence="24">
    <location>
        <begin position="4867"/>
        <end position="4966"/>
    </location>
</feature>
<keyword evidence="26" id="KW-1185">Reference proteome</keyword>
<dbReference type="FunFam" id="2.60.40.10:FF:001385">
    <property type="entry name" value="titin isoform X1"/>
    <property type="match status" value="1"/>
</dbReference>
<feature type="domain" description="Fibronectin type-III" evidence="24">
    <location>
        <begin position="2554"/>
        <end position="2649"/>
    </location>
</feature>
<feature type="domain" description="Ig-like" evidence="23">
    <location>
        <begin position="2752"/>
        <end position="2843"/>
    </location>
</feature>
<feature type="domain" description="Fibronectin type-III" evidence="24">
    <location>
        <begin position="3147"/>
        <end position="3244"/>
    </location>
</feature>
<accession>A0AAD7T9M4</accession>
<feature type="domain" description="Fibronectin type-III" evidence="24">
    <location>
        <begin position="2157"/>
        <end position="2251"/>
    </location>
</feature>
<feature type="domain" description="Ig-like" evidence="23">
    <location>
        <begin position="382"/>
        <end position="467"/>
    </location>
</feature>
<keyword evidence="10" id="KW-0479">Metal-binding</keyword>
<dbReference type="SMART" id="SM00060">
    <property type="entry name" value="FN3"/>
    <property type="match status" value="26"/>
</dbReference>
<feature type="domain" description="Ig-like" evidence="23">
    <location>
        <begin position="4356"/>
        <end position="4455"/>
    </location>
</feature>
<keyword evidence="16" id="KW-0112">Calmodulin-binding</keyword>
<evidence type="ECO:0000256" key="2">
    <source>
        <dbReference type="ARBA" id="ARBA00004123"/>
    </source>
</evidence>
<dbReference type="GO" id="GO:0031430">
    <property type="term" value="C:M band"/>
    <property type="evidence" value="ECO:0007669"/>
    <property type="project" value="TreeGrafter"/>
</dbReference>
<feature type="domain" description="Fibronectin type-III" evidence="24">
    <location>
        <begin position="3879"/>
        <end position="3974"/>
    </location>
</feature>
<feature type="domain" description="Ig-like" evidence="23">
    <location>
        <begin position="1991"/>
        <end position="2063"/>
    </location>
</feature>
<evidence type="ECO:0000313" key="25">
    <source>
        <dbReference type="EMBL" id="KAJ8416941.1"/>
    </source>
</evidence>
<feature type="domain" description="Fibronectin type-III" evidence="24">
    <location>
        <begin position="3646"/>
        <end position="3741"/>
    </location>
</feature>
<dbReference type="EC" id="2.7.11.1" evidence="5"/>
<feature type="domain" description="Fibronectin type-III" evidence="24">
    <location>
        <begin position="4149"/>
        <end position="4249"/>
    </location>
</feature>
<dbReference type="InterPro" id="IPR013098">
    <property type="entry name" value="Ig_I-set"/>
</dbReference>
<feature type="domain" description="Ig-like" evidence="23">
    <location>
        <begin position="1008"/>
        <end position="1092"/>
    </location>
</feature>
<keyword evidence="17" id="KW-1015">Disulfide bond</keyword>
<feature type="domain" description="Fibronectin type-III" evidence="24">
    <location>
        <begin position="3546"/>
        <end position="3640"/>
    </location>
</feature>
<evidence type="ECO:0000259" key="23">
    <source>
        <dbReference type="PROSITE" id="PS50835"/>
    </source>
</evidence>
<keyword evidence="14" id="KW-0067">ATP-binding</keyword>
<sequence>MSLKNVITERITVDKDEASPLKAEKKPSPEVPKPTTSHLAEKLSPAEAIKKVSTVPEIPKPAVQQQEQVKARPEPAKKAEVQDITTIHKTEKEEDKTAEDGDKGPVTAPGAAMKDKPSAVPAFLKQKGQIHIEEEKTLEIPSLKKVTRILKEREEDQDIVTLKKVSKLRKVPTQLEEEVFEEEPDVEEEDDGETWGWELAPRESYGSSEDLEDVASEEGALETPGMKGARRDGKPKEEPGKGRGIKPRQTPSPGDADKKKGLKPGAGGDKPPGDSPFGFQLKAVPLKFVKELKDIVLQEAESIGSSAVFECEVSPSTAITTWMKDESNLRESPKHKFTSDGKDRKLAIIDVQLSDTGEYTCVAKLGNKEKTSKAKLIVEELPVRFTKTLEEEVSVLKGQPMYLTCELSKDKDVVWKKNGKPLKAIAGKVAINVIGLQRAVTVQDSGEEDAGVYTCQCENVKTEGNIKVIEIVRDWLVKPLRDQHVKPKATATFKGELFKETPNWKWFKGDNEIPKDPTDKTEVKKDGKELTLTIKNAVPDDIGEYAMEVEGHRYAAKLTLGEREADILKPLSSVEVYEKQSANFDTEISEEDVPGEWKLKGQILTRSPTCDIKAEGKKRFLTLKNLHVDQSGEITYQGLNAVTSAVLTVKQIEMDFTVPLKDVSVLEKKQAKFECTITRDVPIVMWTKGSEIITSGKKYEIIDDGKKHILVINNCNFDDEGHYAIEALGKKSIAKLTVEGLRLNFITPLKDQTVKESKTAQFEVELSHENVPVTWYRNENKVHPSRTVLTHVDGKKHILEIQEVTLDDTCQIKAEAKGISTVAKLMVIEGDAYFTVKLQDYTAVEKDDIILDCELSKEVPVKWYHNDTEIKASKMVTMKAEGKRRILCVKRVEEKNKGNYICDCGTDKTNANINIEARDIKVVRPLYGVELFDGETARFEVEISATDVHAQWKLKGEVLTPSTDIEIIEDGAKHVLTLYNCKIPQSGEVAFQAANAKCAANLKVKELPLAFMTPLCDVQVYEKDEARFECEVSREAKNFRWLKGTQEVKADEKFQILHEGKRHTLVVKSAAYDDEAKYMFEAEDKRTSGKLIIQGIRLEFVRPIKDVTVKERETAEFSIELSHEKVPVFWFKNDVRLHPSKVVHMSEDGKVHTLSFKEVSIDDTSLIKAEAMGKSSEAMLTVLEGEPYFTTKLQDYTAVEKDEVVLVCELSKSAAEVKWFKDGQEITPSKNVLMKSEGKKRMLIVKKAEKANIGEYTCDCGSDKTTAKLNIEDRDIKIIRPLYSVEVTETESARFETEISEEDVHGHWKLNGEALHQSPDSEMKEEGTKHILILYNVRMNQAGPVDFQAANAKSSAQLRVKARVIGLLRPLRDVTVTAGETATFDCELSYEGIKVEWFLGSTKLEPSDRIVTRAEGRAHTLTLRDVKMTEAGEVKLTAKDFVTQANLIVNEPPVEFTKPLEDQTVEEEATATLECEVSRETAEVRWFRDGQEIRKNKKYEIVADGRKRQLLIHDCTLDDSKTYTCDAKDFKTSAFLSVEPPHVEFSKPLHDVEVKEKESARFECEVSRENAKVRWFKDSSEIRKSKKYEMIAKGVQRILIINKSAFDDEAEYECDARTSKSSGMLTVIEEEATFTKNLSNVEGTETDSIKMICEVSKASADVAWYKGDQELPEGGRYEHRLDGRKRILIIQDLRIDDTGEYNCRLPSSKTSATLRINELAAEFISRPQSQEVVEGEKATFVCSVSKDTYEVKWLRGDKEIQAGEKYDIISDGKRRVLVVKDCMLKDEGGYVALIGSTRATADLFVMEKLRIIIPIKDIQAKEGQEIVFNCEVNSEDAKAKWLINDETIFESSKYIMVQKDTVFSLRIKDTQNSDEANYTVALTNQRGEQAKSSAKLSVQEEDLRIIEPLEDCETQEKRTVTFSCKVNRLNVTVKWMKGGQELTLNKRILYKLDKNKHTLTIKDCSLADEGEYSAMAGSDKSTAELIISEAPTDFLSQLQDQTITEFEDAEFSCEISKEKAEVKWYKNGREIREGPRYRIEKEGKTCRVHIKECRPDDECEYACETPVEIVRPPSDIFEPPGSDVVFEVELNKDRVEVKWLRNNMIIVQGDKYQMMSEGKVHRLQVCEIRPRDQGEYRIMAKDKDARAKLELADFPGPVKNLNVVDTADGEVSLAWDEPESDGGSKIIAYVVERRDVKRKTWTLATDRVEGPEYCVTGLQTDSMYFFRVCARNRVGSGPNVETDKPVQAKNKFDVPEAPQNVKVGNVNKFGATVSWERPLSDGGSEITAYIIELRDRTSVKWTPILVTKPESRTAIINEVVENKEYIFRVRAENKAGVGKPSMATDPVKIMDPIARPSPPLNFNYSEQNRDSVQLTWETPLSNGGSMITGYIIEKCEDGTDKWLRCNARLCQDLCYRVYGLKYGLRYHYRVSAENAAGVSDPAKTIGPLLADDTHVAPTLDLSAFKDGLEVIVPHPLAIRIPITGYPVPTAKWNMGDKAVTAGDRVSLVTRVTYTELVITPSVRPDKGTYTVHLENDVTTVSGEIQVNVIASPSAPRDFKAAEVTRKHVHLMWEAPEHDGGSPLTGYQIEKRDVSRKTWVKVIAGVQDLEYTVTDVIEGKEYLFRVTACNKCGPGEPAYLDEPVNVSSPATVPDPPENLKWRDKSASGIFLSWEPPKYDGGSAIKGYIVDKCQRGTDKWEPCGQAVPELKFEVTGLIEGQWYAYRVRALNKLGASRPCRATDEILAVDPKEPPEIQLDVKLLAGLTVKAGAKIELPASVTGKPEPKITWTKADLTLKTDDRVSINTKPGHSTVTIANSQRDDTATYIIEAVNSSGRATATVDVNILDKPGPPAAFDISDITNESCFLAWNPPRDDGGSKVTNYIAERKATNSLVWHKLSSTIKQTTFKACNLEAHKEYVFRVFAENQFGVGAHAEHVPIVAHYSFDPPGAPTKLDHSDIAKDSLTLTWNEPDEDGGSPITGYWVERLDQDSDKWMRCNKLPIRDSTFRVKGLPTKKKYKFRVMAENIAGPGQPSKESGLILVKDPIDPPWAPGKPTVKDVAKTSAFLQWTKPEHDGGAKIESYVIELLKSGTVDWVRVADGVLMLEHFLKGLMEKQEYSFRVRAVNIAGESEPSEPSDPVLCKERLSPPSPPRWLTVINISKNNADLKWTAPEKDGGSPITNYIVEKRDAKRKGWQAVDTTVKETKYTVTPLNEGSLYLFRIAAENAVGQSEYCELEDSVLAKDTFTTPGPPYAVTVEDVTKTHVDLKWEAPKNDGGRPIERYVIEKKEKMGTRWVKSGKTSGPDCKYRITDVIEGTEAQFQIRAENEAGVGHPSEPTEILKIEDPTGPPSPPLELHVTEVNRDHISITWKPPDKNGGSPIIGYHIELCESGTEKWMRMNSRPVKELKYKAEEGIIPEKEYIMRVRAVNSIAVSEPSEISENVFAKDSDCNPTLEVQTRDIVVVEGEKLHLPIVYRAVPQPKVSWHKDGKELKAGDRVTFRSEYLGTHLEITSSLHADAGTYTITLENKLGSTTGTINVKVVGLPGPCKDIVASDITKNFCKISWIPPDSDGGSPILHYCLQRREAGRRTYIAVMSGENKVSWPVKDLIPNGEYYFRVKAVNKIGGGEFIELRNPVIAEDQKQRPDPPVDVETHNPSSKSITLTWKPPMYDGGCKIMGYILEKMKKGDDKFERCNDFLVPVLSYTVKGLTEGKEYQFRVCAENAAGVSDPSRSTPMVKAIDTIDPPKVFLSGSLQSGFSIKKGGEIRLDAYISGSPYPTITWHRNNRTIRPETMKKRPEKPIVKKKKDKDAPDAPDEPEVPSYPSLQERLSIDLRKQGESTAIVQNSVRDDHGVFTIKVENDHGIASASCEVIVLDAPGPPVNMVFEDIRNNSVLCKWDPPLDDGGSEILNYILEQKDNSKAEIGWITVNSTLRGCKYPVTKLIEGKEYIFRAIAENKCGAGPPCVSVPLVAKNPFGEGAPGLTEPVIVKDPQVPPVVELDISVKNGVTIMAGLELKLPAHVTGRPPPYVVWTKDDGKLDKDRMVVEEVGQDSTLTILKTTRKDCGKYQITAKNSSGHKSAWSRVDVVDVPGLVIDLKPVVVTRKLMMLNWGDPVDDGGSDLTGFIVERRDAKMHTWRQPIDTFASKAEIVEKPVIAKHTKESMLVNWEPPLNDGGSTITGYWLEKSEKGSAYWARVNRAAITKRGLKSWECSATHLTEGIEYQFRVMACNAAGLGPPSEPSEPALAVDPLYPPGMPSNLEVADVTKNSVTLSWNPPEKDGGRPIKGYIIEIQDEGTTDWMRVNDPEHLHPTTEFTVPNLRELKKCRFRVVAVNDIGESEPCPKTYDVLVKEIQVEPSITVDVNVQELLFVQAGSTIRIPAIIEGRPIPKVTWEFEGGAKTVMKDGIHVLPVDSQIESTDTTSTITIPMSKRNHSGRYTITAKNKAGQRVANVRVNVLDVPGPPKELKVTDITRSTCRIIWKLPDNDGGERIKSYFIEKKNVGGKAWTKVNPACASQAFVVPDLLEGQEYLFRVCAENRLGFGPHVETTEVAKARDPIYPPDPPTKVKVNLVTKDTVTLTWVPPKNNGGAPITHYIVERLSWDTSGKEKETWKQCNKRDVEETTFKVEDLKEGGEYEFRVKAVNEAGASRPSATAGPMFVKDQTCAPTIELRETLEGEEGTDVNIVAKIKGCPFPTLTWQKASLDKADDKTDVQYDQHVNKLVSDDKCTLMIQQSRREDTALYTITASNSLGKASKDIRLTVLGRPGPPIGPIKFEEIFAERIAFSWQPPKDDGGSKITNYVVEKREDNRKSWVHISDAPKECLYTVQRLTEGHEYEFRVKAQNKYGVGPPLNSEPEKARNLFTVPGQCEKPTVPEVTRDCMIVSWDEPEYDGGSMVTGYWLERKETTSKRWTRVNRDPIRIAPLGVSYDVTGLIEGSQYQFRVIAINAAGCGLPSLPSDPVTARDPIEPPGPPTPKVTDWTKSTVDVEWIPPLNDGGSKILGYFVEYKEEGKEEWEKAKDKEIRGIKFVVSGLKELGLYRFRVRAVNSAGVGEPGDVSEVIEVKDRTIAPELDLDASVKEKIVVHAGGIIRILAYVSGKPAPQITWSRDEVPVPEEAVVETTAISSALDKLMERKFTHGGLKGGSSYEFRVSAVNAIGQGKPSFGTKPVACKDELEPPTIDLEFHDKTIVRVEMKAKDIFRVPEAPLQPVVKEVFKDTALLTWIQPRDGGKPITNYIVEKKETMSNRWSRAGKDRIYPDPEYWVPDLLHGCEYEFRVMAENEVGVGDCSPPSKPVFAKDPVVPPSPPVLPVAVDKTKESVTLSWQPPLNNGRGKIIGYLIEYQKAGNEEWMKGLKTTYVTKDSCMVSWEKPEDNGDSPKSYMATDPISEPDPPKKMDLLEITKNSAVLGWVKPLRDGGAKINGYVVDYLEEDSGYYSLSAENSTGKVNQILRVIIMDIPGPPEPPFEISEMDIDACTLSWHAPREDGGSNITNYVIEKFDVSRGDWVTVVASCTATTYRVGKLTPGKEYSFRVRAENRFGISAPIVSERMTAKFSFDVPSEPKNCCVNKVNKDLTRKESGEYTILAENKSGSKTGNIKLKVLDKPGPPASVKIGNVYADRIKLNWEPPIADGGSEITNYIIDKRETSRANWAQVTANIHGQLTSCSVEKLIEGHEYQFRVSAENKYGVGDPILTDPVVAKNQYGNNVIILFIV</sequence>
<dbReference type="GO" id="GO:0005524">
    <property type="term" value="F:ATP binding"/>
    <property type="evidence" value="ECO:0007669"/>
    <property type="project" value="UniProtKB-KW"/>
</dbReference>
<dbReference type="SUPFAM" id="SSF49265">
    <property type="entry name" value="Fibronectin type III"/>
    <property type="match status" value="17"/>
</dbReference>
<dbReference type="InterPro" id="IPR003598">
    <property type="entry name" value="Ig_sub2"/>
</dbReference>
<keyword evidence="9" id="KW-0808">Transferase</keyword>
<evidence type="ECO:0000313" key="26">
    <source>
        <dbReference type="Proteomes" id="UP001221898"/>
    </source>
</evidence>
<dbReference type="GO" id="GO:0045214">
    <property type="term" value="P:sarcomere organization"/>
    <property type="evidence" value="ECO:0007669"/>
    <property type="project" value="TreeGrafter"/>
</dbReference>
<evidence type="ECO:0000256" key="14">
    <source>
        <dbReference type="ARBA" id="ARBA00022840"/>
    </source>
</evidence>
<evidence type="ECO:0000256" key="1">
    <source>
        <dbReference type="ARBA" id="ARBA00001946"/>
    </source>
</evidence>
<feature type="compositionally biased region" description="Acidic residues" evidence="22">
    <location>
        <begin position="175"/>
        <end position="193"/>
    </location>
</feature>
<feature type="domain" description="Fibronectin type-III" evidence="24">
    <location>
        <begin position="5461"/>
        <end position="5555"/>
    </location>
</feature>
<reference evidence="25" key="1">
    <citation type="journal article" date="2023" name="Science">
        <title>Genome structures resolve the early diversification of teleost fishes.</title>
        <authorList>
            <person name="Parey E."/>
            <person name="Louis A."/>
            <person name="Montfort J."/>
            <person name="Bouchez O."/>
            <person name="Roques C."/>
            <person name="Iampietro C."/>
            <person name="Lluch J."/>
            <person name="Castinel A."/>
            <person name="Donnadieu C."/>
            <person name="Desvignes T."/>
            <person name="Floi Bucao C."/>
            <person name="Jouanno E."/>
            <person name="Wen M."/>
            <person name="Mejri S."/>
            <person name="Dirks R."/>
            <person name="Jansen H."/>
            <person name="Henkel C."/>
            <person name="Chen W.J."/>
            <person name="Zahm M."/>
            <person name="Cabau C."/>
            <person name="Klopp C."/>
            <person name="Thompson A.W."/>
            <person name="Robinson-Rechavi M."/>
            <person name="Braasch I."/>
            <person name="Lecointre G."/>
            <person name="Bobe J."/>
            <person name="Postlethwait J.H."/>
            <person name="Berthelot C."/>
            <person name="Roest Crollius H."/>
            <person name="Guiguen Y."/>
        </authorList>
    </citation>
    <scope>NUCLEOTIDE SEQUENCE</scope>
    <source>
        <strain evidence="25">NC1722</strain>
    </source>
</reference>
<feature type="region of interest" description="Disordered" evidence="22">
    <location>
        <begin position="3638"/>
        <end position="3658"/>
    </location>
</feature>
<evidence type="ECO:0000256" key="7">
    <source>
        <dbReference type="ARBA" id="ARBA00022527"/>
    </source>
</evidence>
<dbReference type="FunFam" id="2.60.40.10:FF:000214">
    <property type="entry name" value="titin isoform X1"/>
    <property type="match status" value="5"/>
</dbReference>
<feature type="compositionally biased region" description="Basic and acidic residues" evidence="22">
    <location>
        <begin position="11"/>
        <end position="28"/>
    </location>
</feature>
<dbReference type="FunFam" id="2.60.40.10:FF:000148">
    <property type="entry name" value="titin isoform X1"/>
    <property type="match status" value="6"/>
</dbReference>
<evidence type="ECO:0000256" key="12">
    <source>
        <dbReference type="ARBA" id="ARBA00022741"/>
    </source>
</evidence>
<dbReference type="FunFam" id="2.60.40.10:FF:000031">
    <property type="entry name" value="Myosin-binding protein C, slow type"/>
    <property type="match status" value="1"/>
</dbReference>
<comment type="caution">
    <text evidence="25">The sequence shown here is derived from an EMBL/GenBank/DDBJ whole genome shotgun (WGS) entry which is preliminary data.</text>
</comment>
<dbReference type="FunFam" id="2.60.40.10:FF:001350">
    <property type="entry name" value="titin isoform X1"/>
    <property type="match status" value="1"/>
</dbReference>
<evidence type="ECO:0000256" key="9">
    <source>
        <dbReference type="ARBA" id="ARBA00022679"/>
    </source>
</evidence>
<feature type="domain" description="Ig-like" evidence="23">
    <location>
        <begin position="1187"/>
        <end position="1270"/>
    </location>
</feature>
<dbReference type="FunFam" id="2.60.40.10:FF:002123">
    <property type="entry name" value="Titin, tandem duplicate 1"/>
    <property type="match status" value="1"/>
</dbReference>
<feature type="domain" description="Ig-like" evidence="23">
    <location>
        <begin position="1630"/>
        <end position="1715"/>
    </location>
</feature>
<evidence type="ECO:0000256" key="20">
    <source>
        <dbReference type="ARBA" id="ARBA00047899"/>
    </source>
</evidence>
<feature type="domain" description="Fibronectin type-III" evidence="24">
    <location>
        <begin position="4562"/>
        <end position="4662"/>
    </location>
</feature>
<keyword evidence="18" id="KW-0539">Nucleus</keyword>
<dbReference type="GO" id="GO:0004674">
    <property type="term" value="F:protein serine/threonine kinase activity"/>
    <property type="evidence" value="ECO:0007669"/>
    <property type="project" value="UniProtKB-KW"/>
</dbReference>
<feature type="domain" description="Ig-like" evidence="23">
    <location>
        <begin position="285"/>
        <end position="377"/>
    </location>
</feature>
<dbReference type="FunFam" id="2.60.40.10:FF:000034">
    <property type="entry name" value="Titin isoform A"/>
    <property type="match status" value="2"/>
</dbReference>
<dbReference type="FunFam" id="2.60.40.10:FF:000811">
    <property type="entry name" value="Titin a"/>
    <property type="match status" value="1"/>
</dbReference>
<dbReference type="PROSITE" id="PS50835">
    <property type="entry name" value="IG_LIKE"/>
    <property type="match status" value="17"/>
</dbReference>
<evidence type="ECO:0000256" key="13">
    <source>
        <dbReference type="ARBA" id="ARBA00022777"/>
    </source>
</evidence>
<dbReference type="InterPro" id="IPR036179">
    <property type="entry name" value="Ig-like_dom_sf"/>
</dbReference>
<feature type="domain" description="Ig-like" evidence="23">
    <location>
        <begin position="1807"/>
        <end position="1897"/>
    </location>
</feature>
<dbReference type="SUPFAM" id="SSF48726">
    <property type="entry name" value="Immunoglobulin"/>
    <property type="match status" value="28"/>
</dbReference>
<name>A0AAD7T9M4_9TELE</name>
<dbReference type="GO" id="GO:0008307">
    <property type="term" value="F:structural constituent of muscle"/>
    <property type="evidence" value="ECO:0007669"/>
    <property type="project" value="TreeGrafter"/>
</dbReference>
<dbReference type="GO" id="GO:0005634">
    <property type="term" value="C:nucleus"/>
    <property type="evidence" value="ECO:0007669"/>
    <property type="project" value="UniProtKB-SubCell"/>
</dbReference>
<feature type="domain" description="Ig-like" evidence="23">
    <location>
        <begin position="1721"/>
        <end position="1790"/>
    </location>
</feature>
<comment type="catalytic activity">
    <reaction evidence="21">
        <text>L-seryl-[protein] + ATP = O-phospho-L-seryl-[protein] + ADP + H(+)</text>
        <dbReference type="Rhea" id="RHEA:17989"/>
        <dbReference type="Rhea" id="RHEA-COMP:9863"/>
        <dbReference type="Rhea" id="RHEA-COMP:11604"/>
        <dbReference type="ChEBI" id="CHEBI:15378"/>
        <dbReference type="ChEBI" id="CHEBI:29999"/>
        <dbReference type="ChEBI" id="CHEBI:30616"/>
        <dbReference type="ChEBI" id="CHEBI:83421"/>
        <dbReference type="ChEBI" id="CHEBI:456216"/>
        <dbReference type="EC" id="2.7.11.1"/>
    </reaction>
</comment>
<feature type="domain" description="Fibronectin type-III" evidence="24">
    <location>
        <begin position="5607"/>
        <end position="5702"/>
    </location>
</feature>
<evidence type="ECO:0000256" key="8">
    <source>
        <dbReference type="ARBA" id="ARBA00022553"/>
    </source>
</evidence>
<protein>
    <recommendedName>
        <fullName evidence="5">non-specific serine/threonine protein kinase</fullName>
        <ecNumber evidence="5">2.7.11.1</ecNumber>
    </recommendedName>
</protein>
<feature type="domain" description="Fibronectin type-III" evidence="24">
    <location>
        <begin position="3351"/>
        <end position="3447"/>
    </location>
</feature>
<feature type="domain" description="Fibronectin type-III" evidence="24">
    <location>
        <begin position="4768"/>
        <end position="4861"/>
    </location>
</feature>
<evidence type="ECO:0000256" key="16">
    <source>
        <dbReference type="ARBA" id="ARBA00022860"/>
    </source>
</evidence>
<dbReference type="InterPro" id="IPR003961">
    <property type="entry name" value="FN3_dom"/>
</dbReference>
<dbReference type="FunFam" id="2.60.40.10:FF:001459">
    <property type="entry name" value="Titin a"/>
    <property type="match status" value="2"/>
</dbReference>
<dbReference type="CDD" id="cd00063">
    <property type="entry name" value="FN3"/>
    <property type="match status" value="26"/>
</dbReference>
<dbReference type="GO" id="GO:0046872">
    <property type="term" value="F:metal ion binding"/>
    <property type="evidence" value="ECO:0007669"/>
    <property type="project" value="UniProtKB-KW"/>
</dbReference>
<dbReference type="Proteomes" id="UP001221898">
    <property type="component" value="Unassembled WGS sequence"/>
</dbReference>
<feature type="compositionally biased region" description="Basic and acidic residues" evidence="22">
    <location>
        <begin position="3788"/>
        <end position="3811"/>
    </location>
</feature>
<feature type="domain" description="Ig-like" evidence="23">
    <location>
        <begin position="1901"/>
        <end position="1988"/>
    </location>
</feature>
<dbReference type="Pfam" id="PF07679">
    <property type="entry name" value="I-set"/>
    <property type="match status" value="26"/>
</dbReference>
<feature type="region of interest" description="Disordered" evidence="22">
    <location>
        <begin position="1"/>
        <end position="117"/>
    </location>
</feature>
<feature type="domain" description="Ig-like" evidence="23">
    <location>
        <begin position="1541"/>
        <end position="1626"/>
    </location>
</feature>
<feature type="compositionally biased region" description="Basic and acidic residues" evidence="22">
    <location>
        <begin position="3638"/>
        <end position="3652"/>
    </location>
</feature>
<feature type="domain" description="Fibronectin type-III" evidence="24">
    <location>
        <begin position="5306"/>
        <end position="5401"/>
    </location>
</feature>
<evidence type="ECO:0000256" key="19">
    <source>
        <dbReference type="ARBA" id="ARBA00023319"/>
    </source>
</evidence>
<dbReference type="FunFam" id="2.60.40.10:FF:000003">
    <property type="entry name" value="Titin isoform E"/>
    <property type="match status" value="6"/>
</dbReference>
<feature type="domain" description="Fibronectin type-III" evidence="24">
    <location>
        <begin position="2257"/>
        <end position="2352"/>
    </location>
</feature>
<dbReference type="InterPro" id="IPR036116">
    <property type="entry name" value="FN3_sf"/>
</dbReference>
<dbReference type="GO" id="GO:0005516">
    <property type="term" value="F:calmodulin binding"/>
    <property type="evidence" value="ECO:0007669"/>
    <property type="project" value="UniProtKB-KW"/>
</dbReference>
<feature type="domain" description="Fibronectin type-III" evidence="24">
    <location>
        <begin position="2949"/>
        <end position="3044"/>
    </location>
</feature>
<comment type="cofactor">
    <cofactor evidence="1">
        <name>Mg(2+)</name>
        <dbReference type="ChEBI" id="CHEBI:18420"/>
    </cofactor>
</comment>
<keyword evidence="12" id="KW-0547">Nucleotide-binding</keyword>
<feature type="compositionally biased region" description="Basic and acidic residues" evidence="22">
    <location>
        <begin position="69"/>
        <end position="103"/>
    </location>
</feature>
<organism evidence="25 26">
    <name type="scientific">Aldrovandia affinis</name>
    <dbReference type="NCBI Taxonomy" id="143900"/>
    <lineage>
        <taxon>Eukaryota</taxon>
        <taxon>Metazoa</taxon>
        <taxon>Chordata</taxon>
        <taxon>Craniata</taxon>
        <taxon>Vertebrata</taxon>
        <taxon>Euteleostomi</taxon>
        <taxon>Actinopterygii</taxon>
        <taxon>Neopterygii</taxon>
        <taxon>Teleostei</taxon>
        <taxon>Notacanthiformes</taxon>
        <taxon>Halosauridae</taxon>
        <taxon>Aldrovandia</taxon>
    </lineage>
</organism>
<keyword evidence="7" id="KW-0723">Serine/threonine-protein kinase</keyword>
<gene>
    <name evidence="25" type="ORF">AAFF_G00328190</name>
</gene>
<dbReference type="SMART" id="SM00408">
    <property type="entry name" value="IGc2"/>
    <property type="match status" value="19"/>
</dbReference>
<proteinExistence type="inferred from homology"/>
<evidence type="ECO:0000256" key="11">
    <source>
        <dbReference type="ARBA" id="ARBA00022737"/>
    </source>
</evidence>
<feature type="domain" description="Fibronectin type-III" evidence="24">
    <location>
        <begin position="4462"/>
        <end position="4556"/>
    </location>
</feature>
<feature type="region of interest" description="Disordered" evidence="22">
    <location>
        <begin position="166"/>
        <end position="278"/>
    </location>
</feature>
<dbReference type="GO" id="GO:0048738">
    <property type="term" value="P:cardiac muscle tissue development"/>
    <property type="evidence" value="ECO:0007669"/>
    <property type="project" value="TreeGrafter"/>
</dbReference>
<feature type="compositionally biased region" description="Acidic residues" evidence="22">
    <location>
        <begin position="209"/>
        <end position="220"/>
    </location>
</feature>
<evidence type="ECO:0000256" key="17">
    <source>
        <dbReference type="ARBA" id="ARBA00023157"/>
    </source>
</evidence>
<dbReference type="PANTHER" id="PTHR14340:SF9">
    <property type="entry name" value="FIBRONECTIN TYPE-III DOMAIN-CONTAINING PROTEIN"/>
    <property type="match status" value="1"/>
</dbReference>
<feature type="domain" description="Fibronectin type-III" evidence="24">
    <location>
        <begin position="3050"/>
        <end position="3144"/>
    </location>
</feature>
<dbReference type="FunFam" id="2.60.40.10:FF:001343">
    <property type="entry name" value="titin isoform X1"/>
    <property type="match status" value="1"/>
</dbReference>
<feature type="domain" description="Ig-like" evidence="23">
    <location>
        <begin position="3994"/>
        <end position="4085"/>
    </location>
</feature>
<comment type="similarity">
    <text evidence="4">Belongs to the protein kinase superfamily. CAMK Ser/Thr protein kinase family.</text>
</comment>
<dbReference type="InterPro" id="IPR013783">
    <property type="entry name" value="Ig-like_fold"/>
</dbReference>
<dbReference type="FunFam" id="2.60.40.10:FF:000012">
    <property type="entry name" value="titin isoform X1"/>
    <property type="match status" value="2"/>
</dbReference>
<keyword evidence="11" id="KW-0677">Repeat</keyword>
<feature type="domain" description="Fibronectin type-III" evidence="24">
    <location>
        <begin position="4969"/>
        <end position="5066"/>
    </location>
</feature>
<feature type="region of interest" description="Disordered" evidence="22">
    <location>
        <begin position="5369"/>
        <end position="5392"/>
    </location>
</feature>
<keyword evidence="6" id="KW-0963">Cytoplasm</keyword>
<feature type="domain" description="Fibronectin type-III" evidence="24">
    <location>
        <begin position="2850"/>
        <end position="2943"/>
    </location>
</feature>
<dbReference type="CDD" id="cd00096">
    <property type="entry name" value="Ig"/>
    <property type="match status" value="1"/>
</dbReference>
<feature type="domain" description="Fibronectin type-III" evidence="24">
    <location>
        <begin position="2358"/>
        <end position="2453"/>
    </location>
</feature>
<feature type="domain" description="Ig-like" evidence="23">
    <location>
        <begin position="3745"/>
        <end position="3872"/>
    </location>
</feature>
<dbReference type="FunFam" id="2.60.40.10:FF:000002">
    <property type="entry name" value="Titin a"/>
    <property type="match status" value="3"/>
</dbReference>
<evidence type="ECO:0000256" key="5">
    <source>
        <dbReference type="ARBA" id="ARBA00012513"/>
    </source>
</evidence>
<keyword evidence="19" id="KW-0393">Immunoglobulin domain</keyword>
<evidence type="ECO:0000256" key="10">
    <source>
        <dbReference type="ARBA" id="ARBA00022723"/>
    </source>
</evidence>
<feature type="domain" description="Fibronectin type-III" evidence="24">
    <location>
        <begin position="4255"/>
        <end position="4352"/>
    </location>
</feature>
<dbReference type="FunFam" id="2.60.40.10:FF:000050">
    <property type="entry name" value="Titin isoform B"/>
    <property type="match status" value="8"/>
</dbReference>